<evidence type="ECO:0000313" key="2">
    <source>
        <dbReference type="EMBL" id="ATQ66591.1"/>
    </source>
</evidence>
<organism evidence="2 3">
    <name type="scientific">Methylosinus trichosporium (strain ATCC 35070 / NCIMB 11131 / UNIQEM 75 / OB3b)</name>
    <dbReference type="NCBI Taxonomy" id="595536"/>
    <lineage>
        <taxon>Bacteria</taxon>
        <taxon>Pseudomonadati</taxon>
        <taxon>Pseudomonadota</taxon>
        <taxon>Alphaproteobacteria</taxon>
        <taxon>Hyphomicrobiales</taxon>
        <taxon>Methylocystaceae</taxon>
        <taxon>Methylosinus</taxon>
    </lineage>
</organism>
<dbReference type="SUPFAM" id="SSF53335">
    <property type="entry name" value="S-adenosyl-L-methionine-dependent methyltransferases"/>
    <property type="match status" value="1"/>
</dbReference>
<dbReference type="Pfam" id="PF13489">
    <property type="entry name" value="Methyltransf_23"/>
    <property type="match status" value="1"/>
</dbReference>
<dbReference type="PANTHER" id="PTHR43861">
    <property type="entry name" value="TRANS-ACONITATE 2-METHYLTRANSFERASE-RELATED"/>
    <property type="match status" value="1"/>
</dbReference>
<reference evidence="3" key="1">
    <citation type="submission" date="2017-10" db="EMBL/GenBank/DDBJ databases">
        <title>Completed PacBio SMRT sequence of Methylosinus trichosporium OB3b reveals presence of a third large plasmid.</title>
        <authorList>
            <person name="Charles T.C."/>
            <person name="Lynch M.D.J."/>
            <person name="Heil J.R."/>
            <person name="Cheng J."/>
        </authorList>
    </citation>
    <scope>NUCLEOTIDE SEQUENCE [LARGE SCALE GENOMIC DNA]</scope>
    <source>
        <strain evidence="3">OB3b</strain>
    </source>
</reference>
<feature type="region of interest" description="Disordered" evidence="1">
    <location>
        <begin position="1"/>
        <end position="22"/>
    </location>
</feature>
<keyword evidence="2" id="KW-0489">Methyltransferase</keyword>
<dbReference type="AlphaFoldDB" id="A0A2D2CUT6"/>
<evidence type="ECO:0000256" key="1">
    <source>
        <dbReference type="SAM" id="MobiDB-lite"/>
    </source>
</evidence>
<evidence type="ECO:0000313" key="3">
    <source>
        <dbReference type="Proteomes" id="UP000230709"/>
    </source>
</evidence>
<dbReference type="STRING" id="595536.GCA_000178815_00785"/>
<dbReference type="GO" id="GO:0032259">
    <property type="term" value="P:methylation"/>
    <property type="evidence" value="ECO:0007669"/>
    <property type="project" value="UniProtKB-KW"/>
</dbReference>
<proteinExistence type="predicted"/>
<protein>
    <submittedName>
        <fullName evidence="2">Class I SAM-dependent methyltransferase</fullName>
    </submittedName>
</protein>
<dbReference type="GO" id="GO:0008168">
    <property type="term" value="F:methyltransferase activity"/>
    <property type="evidence" value="ECO:0007669"/>
    <property type="project" value="UniProtKB-KW"/>
</dbReference>
<name>A0A2D2CUT6_METT3</name>
<accession>A0A2D2CUT6</accession>
<keyword evidence="2" id="KW-0808">Transferase</keyword>
<dbReference type="KEGG" id="mtw:CQW49_00800"/>
<keyword evidence="3" id="KW-1185">Reference proteome</keyword>
<dbReference type="InterPro" id="IPR029063">
    <property type="entry name" value="SAM-dependent_MTases_sf"/>
</dbReference>
<dbReference type="EMBL" id="CP023737">
    <property type="protein sequence ID" value="ATQ66591.1"/>
    <property type="molecule type" value="Genomic_DNA"/>
</dbReference>
<gene>
    <name evidence="2" type="ORF">CQW49_00800</name>
</gene>
<dbReference type="Gene3D" id="3.40.50.150">
    <property type="entry name" value="Vaccinia Virus protein VP39"/>
    <property type="match status" value="1"/>
</dbReference>
<dbReference type="Proteomes" id="UP000230709">
    <property type="component" value="Chromosome"/>
</dbReference>
<sequence>MRSRASSPAGWRRCPAGISSSSASSRPIIFWSVVRRSIGSRSAAADSTRAMSMCEQTPRDCAEAGYPAWKQWDRPFSVSPDEASYFAGETRDLAVAGADVLDIGFGSGAFLAWARERGARVAGLEINPVLQAAARARGVDLLPSSLAEAARENARRFDTIVAFDMFEHLDRDELAPALAASCAMLKAGGRLALRFPNGQSPFGLAAQHGDPTHRTALSKTLLDLHLSALPLDCVRYGGVYRIGGGGLRRRLGRWARGLLRDALGLALEAAYGFDIPWDPVVVLVVERRPDGER</sequence>
<dbReference type="CDD" id="cd02440">
    <property type="entry name" value="AdoMet_MTases"/>
    <property type="match status" value="1"/>
</dbReference>